<dbReference type="Pfam" id="PF01547">
    <property type="entry name" value="SBP_bac_1"/>
    <property type="match status" value="1"/>
</dbReference>
<dbReference type="Gene3D" id="3.40.190.10">
    <property type="entry name" value="Periplasmic binding protein-like II"/>
    <property type="match status" value="2"/>
</dbReference>
<proteinExistence type="predicted"/>
<reference evidence="2" key="1">
    <citation type="submission" date="2017-03" db="EMBL/GenBank/DDBJ databases">
        <title>Bacillus sp. V-88(T) DSM27956, whole genome shotgun sequencing project.</title>
        <authorList>
            <person name="Dastager S.G."/>
            <person name="Neurgaonkar P.S."/>
            <person name="Dharne M.S."/>
        </authorList>
    </citation>
    <scope>NUCLEOTIDE SEQUENCE [LARGE SCALE GENOMIC DNA]</scope>
    <source>
        <strain evidence="2">DSM 25145</strain>
    </source>
</reference>
<protein>
    <submittedName>
        <fullName evidence="1">ABC transporter substrate-binding protein</fullName>
    </submittedName>
</protein>
<dbReference type="InterPro" id="IPR006059">
    <property type="entry name" value="SBP"/>
</dbReference>
<accession>A0ABX4EBF6</accession>
<name>A0ABX4EBF6_9BACI</name>
<dbReference type="InterPro" id="IPR050490">
    <property type="entry name" value="Bact_solute-bd_prot1"/>
</dbReference>
<dbReference type="EMBL" id="MWSK01000002">
    <property type="protein sequence ID" value="OXS79122.1"/>
    <property type="molecule type" value="Genomic_DNA"/>
</dbReference>
<evidence type="ECO:0000313" key="1">
    <source>
        <dbReference type="EMBL" id="OXS79122.1"/>
    </source>
</evidence>
<gene>
    <name evidence="1" type="ORF">B1B05_04915</name>
</gene>
<keyword evidence="2" id="KW-1185">Reference proteome</keyword>
<organism evidence="1 2">
    <name type="scientific">Domibacillus enclensis</name>
    <dbReference type="NCBI Taxonomy" id="1017273"/>
    <lineage>
        <taxon>Bacteria</taxon>
        <taxon>Bacillati</taxon>
        <taxon>Bacillota</taxon>
        <taxon>Bacilli</taxon>
        <taxon>Bacillales</taxon>
        <taxon>Bacillaceae</taxon>
        <taxon>Domibacillus</taxon>
    </lineage>
</organism>
<dbReference type="PANTHER" id="PTHR43649:SF14">
    <property type="entry name" value="BLR3389 PROTEIN"/>
    <property type="match status" value="1"/>
</dbReference>
<evidence type="ECO:0000313" key="2">
    <source>
        <dbReference type="Proteomes" id="UP000215545"/>
    </source>
</evidence>
<dbReference type="Proteomes" id="UP000215545">
    <property type="component" value="Unassembled WGS sequence"/>
</dbReference>
<comment type="caution">
    <text evidence="1">The sequence shown here is derived from an EMBL/GenBank/DDBJ whole genome shotgun (WGS) entry which is preliminary data.</text>
</comment>
<sequence length="482" mass="53052">MFNGSFCVQDGKENRKGEIFLKKSTRKKLGMGLLLPLTLVVSACGSSESGSGGETQTEDGKEVIEIAYRDFGSANVGLREWMDEVKADFEEENPDAQVDFMPIQASEGDFFAKLALMVKSSETAPDVVTEDTFMINSDAMAGNIAPLDEYIEGWEDWSNFNETVKQGVTASDGSVYGVPYSTDTRGLWYNTNLFEQAGIPVPWEPKSWEEVMSAAEKIKAEVPEVVPFWANSGKATGEATTMQTFEMLLYGTEDELYDQESEKWIVKSQGFLDSLAFIDDIYQNDLGPELSQVLTGKAGDIVQTEMMPNEQVGIVLNGNWVPGVWREDGPAPWPEGTDVYKLAPMPTQEGQEPGSTSMSGGWALSIPEQSDSKDLAWEFIQMATDKEHSKTYILKQGDLTTRTDLAEDPEIVDKPGSVAKEATALIDNTHFRPSVDQYPAVSTKIQAAVESVVTGSQSPEEAMEQYANEVTRLVGEDKVMEK</sequence>
<dbReference type="SUPFAM" id="SSF53850">
    <property type="entry name" value="Periplasmic binding protein-like II"/>
    <property type="match status" value="1"/>
</dbReference>
<dbReference type="PANTHER" id="PTHR43649">
    <property type="entry name" value="ARABINOSE-BINDING PROTEIN-RELATED"/>
    <property type="match status" value="1"/>
</dbReference>